<accession>A0A0W8F120</accession>
<gene>
    <name evidence="7" type="ORF">ASZ90_015749</name>
</gene>
<evidence type="ECO:0000256" key="5">
    <source>
        <dbReference type="ARBA" id="ARBA00023136"/>
    </source>
</evidence>
<keyword evidence="4" id="KW-1133">Transmembrane helix</keyword>
<comment type="caution">
    <text evidence="7">The sequence shown here is derived from an EMBL/GenBank/DDBJ whole genome shotgun (WGS) entry which is preliminary data.</text>
</comment>
<dbReference type="InterPro" id="IPR033480">
    <property type="entry name" value="sCache_2"/>
</dbReference>
<dbReference type="GO" id="GO:0005886">
    <property type="term" value="C:plasma membrane"/>
    <property type="evidence" value="ECO:0007669"/>
    <property type="project" value="UniProtKB-SubCell"/>
</dbReference>
<evidence type="ECO:0000256" key="3">
    <source>
        <dbReference type="ARBA" id="ARBA00022692"/>
    </source>
</evidence>
<protein>
    <recommendedName>
        <fullName evidence="6">Single Cache domain-containing protein</fullName>
    </recommendedName>
</protein>
<keyword evidence="5" id="KW-0472">Membrane</keyword>
<keyword evidence="3" id="KW-0812">Transmembrane</keyword>
<reference evidence="7" key="1">
    <citation type="journal article" date="2015" name="Proc. Natl. Acad. Sci. U.S.A.">
        <title>Networks of energetic and metabolic interactions define dynamics in microbial communities.</title>
        <authorList>
            <person name="Embree M."/>
            <person name="Liu J.K."/>
            <person name="Al-Bassam M.M."/>
            <person name="Zengler K."/>
        </authorList>
    </citation>
    <scope>NUCLEOTIDE SEQUENCE</scope>
</reference>
<evidence type="ECO:0000256" key="4">
    <source>
        <dbReference type="ARBA" id="ARBA00022989"/>
    </source>
</evidence>
<feature type="domain" description="Single Cache" evidence="6">
    <location>
        <begin position="50"/>
        <end position="126"/>
    </location>
</feature>
<evidence type="ECO:0000256" key="1">
    <source>
        <dbReference type="ARBA" id="ARBA00004651"/>
    </source>
</evidence>
<organism evidence="7">
    <name type="scientific">hydrocarbon metagenome</name>
    <dbReference type="NCBI Taxonomy" id="938273"/>
    <lineage>
        <taxon>unclassified sequences</taxon>
        <taxon>metagenomes</taxon>
        <taxon>ecological metagenomes</taxon>
    </lineage>
</organism>
<dbReference type="SMART" id="SM01049">
    <property type="entry name" value="Cache_2"/>
    <property type="match status" value="1"/>
</dbReference>
<comment type="subcellular location">
    <subcellularLocation>
        <location evidence="1">Cell membrane</location>
        <topology evidence="1">Multi-pass membrane protein</topology>
    </subcellularLocation>
</comment>
<evidence type="ECO:0000256" key="2">
    <source>
        <dbReference type="ARBA" id="ARBA00022475"/>
    </source>
</evidence>
<keyword evidence="2" id="KW-1003">Cell membrane</keyword>
<sequence length="179" mass="19732">MNGNDVYVPKLDYAEPVDDTWWVFSGIIVPEYARIGTGDLSGIPVRNHTREELYELVNRAVGFAKANGKEKTFAAINDPDGQFVSGDLFVWAESSEGILLADPFWKSEIGRDQIGYTDRYGVKITQVGIQAMRNGTGFSRALFPNTAAGGTAEVPKLIYMKAVDDTWWIGSGIYGVEIQ</sequence>
<name>A0A0W8F120_9ZZZZ</name>
<proteinExistence type="predicted"/>
<dbReference type="Pfam" id="PF17200">
    <property type="entry name" value="sCache_2"/>
    <property type="match status" value="1"/>
</dbReference>
<evidence type="ECO:0000259" key="6">
    <source>
        <dbReference type="SMART" id="SM01049"/>
    </source>
</evidence>
<dbReference type="AlphaFoldDB" id="A0A0W8F120"/>
<evidence type="ECO:0000313" key="7">
    <source>
        <dbReference type="EMBL" id="KUG14599.1"/>
    </source>
</evidence>
<dbReference type="EMBL" id="LNQE01001638">
    <property type="protein sequence ID" value="KUG14599.1"/>
    <property type="molecule type" value="Genomic_DNA"/>
</dbReference>
<dbReference type="Gene3D" id="3.30.450.20">
    <property type="entry name" value="PAS domain"/>
    <property type="match status" value="1"/>
</dbReference>